<evidence type="ECO:0000313" key="4">
    <source>
        <dbReference type="Proteomes" id="UP000816034"/>
    </source>
</evidence>
<dbReference type="Gene3D" id="1.10.167.10">
    <property type="entry name" value="Regulator of G-protein Signalling 4, domain 2"/>
    <property type="match status" value="1"/>
</dbReference>
<organism evidence="3 4">
    <name type="scientific">Naegleria lovaniensis</name>
    <name type="common">Amoeba</name>
    <dbReference type="NCBI Taxonomy" id="51637"/>
    <lineage>
        <taxon>Eukaryota</taxon>
        <taxon>Discoba</taxon>
        <taxon>Heterolobosea</taxon>
        <taxon>Tetramitia</taxon>
        <taxon>Eutetramitia</taxon>
        <taxon>Vahlkampfiidae</taxon>
        <taxon>Naegleria</taxon>
    </lineage>
</organism>
<dbReference type="InterPro" id="IPR016137">
    <property type="entry name" value="RGS"/>
</dbReference>
<dbReference type="AlphaFoldDB" id="A0AA88GMP6"/>
<comment type="caution">
    <text evidence="3">The sequence shown here is derived from an EMBL/GenBank/DDBJ whole genome shotgun (WGS) entry which is preliminary data.</text>
</comment>
<dbReference type="SMART" id="SM00315">
    <property type="entry name" value="RGS"/>
    <property type="match status" value="1"/>
</dbReference>
<evidence type="ECO:0000313" key="3">
    <source>
        <dbReference type="EMBL" id="KAG2381804.1"/>
    </source>
</evidence>
<feature type="domain" description="RGS" evidence="2">
    <location>
        <begin position="133"/>
        <end position="244"/>
    </location>
</feature>
<keyword evidence="1" id="KW-0812">Transmembrane</keyword>
<keyword evidence="1" id="KW-0472">Membrane</keyword>
<dbReference type="EMBL" id="PYSW02000026">
    <property type="protein sequence ID" value="KAG2381804.1"/>
    <property type="molecule type" value="Genomic_DNA"/>
</dbReference>
<dbReference type="Pfam" id="PF00615">
    <property type="entry name" value="RGS"/>
    <property type="match status" value="1"/>
</dbReference>
<feature type="transmembrane region" description="Helical" evidence="1">
    <location>
        <begin position="86"/>
        <end position="111"/>
    </location>
</feature>
<keyword evidence="1" id="KW-1133">Transmembrane helix</keyword>
<feature type="transmembrane region" description="Helical" evidence="1">
    <location>
        <begin position="57"/>
        <end position="80"/>
    </location>
</feature>
<keyword evidence="4" id="KW-1185">Reference proteome</keyword>
<dbReference type="InterPro" id="IPR036305">
    <property type="entry name" value="RGS_sf"/>
</dbReference>
<proteinExistence type="predicted"/>
<reference evidence="3 4" key="1">
    <citation type="journal article" date="2018" name="BMC Genomics">
        <title>The genome of Naegleria lovaniensis, the basis for a comparative approach to unravel pathogenicity factors of the human pathogenic amoeba N. fowleri.</title>
        <authorList>
            <person name="Liechti N."/>
            <person name="Schurch N."/>
            <person name="Bruggmann R."/>
            <person name="Wittwer M."/>
        </authorList>
    </citation>
    <scope>NUCLEOTIDE SEQUENCE [LARGE SCALE GENOMIC DNA]</scope>
    <source>
        <strain evidence="3 4">ATCC 30569</strain>
    </source>
</reference>
<feature type="transmembrane region" description="Helical" evidence="1">
    <location>
        <begin position="20"/>
        <end position="45"/>
    </location>
</feature>
<dbReference type="SUPFAM" id="SSF48097">
    <property type="entry name" value="Regulator of G-protein signaling, RGS"/>
    <property type="match status" value="1"/>
</dbReference>
<dbReference type="InterPro" id="IPR044926">
    <property type="entry name" value="RGS_subdomain_2"/>
</dbReference>
<name>A0AA88GMP6_NAELO</name>
<accession>A0AA88GMP6</accession>
<evidence type="ECO:0000256" key="1">
    <source>
        <dbReference type="SAM" id="Phobius"/>
    </source>
</evidence>
<dbReference type="GeneID" id="68098642"/>
<protein>
    <recommendedName>
        <fullName evidence="2">RGS domain-containing protein</fullName>
    </recommendedName>
</protein>
<sequence>MGAFGGLFMYDKGCVISMPIIILVACESISYIVVTVVLLILSFRIEKDTWFIKRETLVLVVFQFSAIILFAIFGSIPIFTKFLDYYIPYGFTLLTYSFLEVILCVLMPIIYQFVLDKKQQLVMQNEKHLEETLLVQFLKNRKTFELLLDFAKRSYCPESVLCYKDIERFKSSLKHRKSISLHILKTYLKPNSPLELNVPKISQIHDEIQKVITESTPTNIPPNLFDHIQLHCLHDMTDVFERLKIHHKEARKILQEWKENIPPSISNTIVVSASEPILYSTF</sequence>
<dbReference type="Proteomes" id="UP000816034">
    <property type="component" value="Unassembled WGS sequence"/>
</dbReference>
<gene>
    <name evidence="3" type="ORF">C9374_006188</name>
</gene>
<dbReference type="RefSeq" id="XP_044547483.1">
    <property type="nucleotide sequence ID" value="XM_044696020.1"/>
</dbReference>
<evidence type="ECO:0000259" key="2">
    <source>
        <dbReference type="SMART" id="SM00315"/>
    </source>
</evidence>